<dbReference type="EMBL" id="JAARLZ010000001">
    <property type="protein sequence ID" value="NII05213.1"/>
    <property type="molecule type" value="Genomic_DNA"/>
</dbReference>
<organism evidence="2 3">
    <name type="scientific">Luteibacter anthropi</name>
    <dbReference type="NCBI Taxonomy" id="564369"/>
    <lineage>
        <taxon>Bacteria</taxon>
        <taxon>Pseudomonadati</taxon>
        <taxon>Pseudomonadota</taxon>
        <taxon>Gammaproteobacteria</taxon>
        <taxon>Lysobacterales</taxon>
        <taxon>Rhodanobacteraceae</taxon>
        <taxon>Luteibacter</taxon>
    </lineage>
</organism>
<dbReference type="Pfam" id="PF22818">
    <property type="entry name" value="ApeI-like"/>
    <property type="match status" value="1"/>
</dbReference>
<dbReference type="RefSeq" id="WP_166946160.1">
    <property type="nucleotide sequence ID" value="NZ_JAARLZ010000001.1"/>
</dbReference>
<keyword evidence="3" id="KW-1185">Reference proteome</keyword>
<protein>
    <submittedName>
        <fullName evidence="2">Hydroxymyristoyl-ACP dehydratase</fullName>
    </submittedName>
</protein>
<proteinExistence type="predicted"/>
<evidence type="ECO:0000313" key="2">
    <source>
        <dbReference type="EMBL" id="NII05213.1"/>
    </source>
</evidence>
<comment type="caution">
    <text evidence="2">The sequence shown here is derived from an EMBL/GenBank/DDBJ whole genome shotgun (WGS) entry which is preliminary data.</text>
</comment>
<evidence type="ECO:0000313" key="3">
    <source>
        <dbReference type="Proteomes" id="UP000490980"/>
    </source>
</evidence>
<accession>A0A7X5U7L5</accession>
<feature type="domain" description="ApeI dehydratase-like" evidence="1">
    <location>
        <begin position="14"/>
        <end position="94"/>
    </location>
</feature>
<dbReference type="InterPro" id="IPR029069">
    <property type="entry name" value="HotDog_dom_sf"/>
</dbReference>
<dbReference type="Gene3D" id="3.10.129.10">
    <property type="entry name" value="Hotdog Thioesterase"/>
    <property type="match status" value="1"/>
</dbReference>
<evidence type="ECO:0000259" key="1">
    <source>
        <dbReference type="Pfam" id="PF22818"/>
    </source>
</evidence>
<dbReference type="AlphaFoldDB" id="A0A7X5U7L5"/>
<reference evidence="2 3" key="1">
    <citation type="submission" date="2020-03" db="EMBL/GenBank/DDBJ databases">
        <authorList>
            <person name="Lai Q."/>
        </authorList>
    </citation>
    <scope>NUCLEOTIDE SEQUENCE [LARGE SCALE GENOMIC DNA]</scope>
    <source>
        <strain evidence="2 3">CCUG 25036</strain>
    </source>
</reference>
<dbReference type="InterPro" id="IPR054545">
    <property type="entry name" value="ApeI-like"/>
</dbReference>
<name>A0A7X5U7L5_9GAMM</name>
<dbReference type="GO" id="GO:0016829">
    <property type="term" value="F:lyase activity"/>
    <property type="evidence" value="ECO:0007669"/>
    <property type="project" value="UniProtKB-KW"/>
</dbReference>
<gene>
    <name evidence="2" type="ORF">HBF25_02295</name>
</gene>
<dbReference type="Proteomes" id="UP000490980">
    <property type="component" value="Unassembled WGS sequence"/>
</dbReference>
<sequence length="104" mass="11518">MTDTADIASFVRPLCFDADHPSFAGHFPGRPIVAGVLMLEQAADALREWRGMATRQVIDAKFLAPLLPEQRALLELVALEANRFRFTIRRGDDVLVRGTLEGVV</sequence>
<dbReference type="SUPFAM" id="SSF54637">
    <property type="entry name" value="Thioesterase/thiol ester dehydrase-isomerase"/>
    <property type="match status" value="1"/>
</dbReference>